<dbReference type="InterPro" id="IPR011990">
    <property type="entry name" value="TPR-like_helical_dom_sf"/>
</dbReference>
<dbReference type="PANTHER" id="PTHR43630:SF2">
    <property type="entry name" value="GLYCOSYLTRANSFERASE"/>
    <property type="match status" value="1"/>
</dbReference>
<dbReference type="Pfam" id="PF13181">
    <property type="entry name" value="TPR_8"/>
    <property type="match status" value="1"/>
</dbReference>
<dbReference type="Gene3D" id="1.25.40.10">
    <property type="entry name" value="Tetratricopeptide repeat domain"/>
    <property type="match status" value="2"/>
</dbReference>
<evidence type="ECO:0000313" key="4">
    <source>
        <dbReference type="Proteomes" id="UP001519308"/>
    </source>
</evidence>
<evidence type="ECO:0000313" key="3">
    <source>
        <dbReference type="EMBL" id="MBP2024015.1"/>
    </source>
</evidence>
<dbReference type="RefSeq" id="WP_209649943.1">
    <property type="nucleotide sequence ID" value="NZ_JAGGLL010000045.1"/>
</dbReference>
<feature type="repeat" description="TPR" evidence="1">
    <location>
        <begin position="319"/>
        <end position="352"/>
    </location>
</feature>
<dbReference type="SMART" id="SM00028">
    <property type="entry name" value="TPR"/>
    <property type="match status" value="3"/>
</dbReference>
<dbReference type="EMBL" id="JAGGLL010000045">
    <property type="protein sequence ID" value="MBP2024015.1"/>
    <property type="molecule type" value="Genomic_DNA"/>
</dbReference>
<dbReference type="SUPFAM" id="SSF48452">
    <property type="entry name" value="TPR-like"/>
    <property type="match status" value="1"/>
</dbReference>
<comment type="caution">
    <text evidence="3">The sequence shown here is derived from an EMBL/GenBank/DDBJ whole genome shotgun (WGS) entry which is preliminary data.</text>
</comment>
<dbReference type="Proteomes" id="UP001519308">
    <property type="component" value="Unassembled WGS sequence"/>
</dbReference>
<proteinExistence type="predicted"/>
<dbReference type="SUPFAM" id="SSF53448">
    <property type="entry name" value="Nucleotide-diphospho-sugar transferases"/>
    <property type="match status" value="1"/>
</dbReference>
<accession>A0ABS4K9I7</accession>
<keyword evidence="4" id="KW-1185">Reference proteome</keyword>
<feature type="domain" description="Glycosyltransferase 2-like" evidence="2">
    <location>
        <begin position="6"/>
        <end position="92"/>
    </location>
</feature>
<dbReference type="PANTHER" id="PTHR43630">
    <property type="entry name" value="POLY-BETA-1,6-N-ACETYL-D-GLUCOSAMINE SYNTHASE"/>
    <property type="match status" value="1"/>
</dbReference>
<reference evidence="3 4" key="1">
    <citation type="submission" date="2021-03" db="EMBL/GenBank/DDBJ databases">
        <title>Genomic Encyclopedia of Type Strains, Phase IV (KMG-IV): sequencing the most valuable type-strain genomes for metagenomic binning, comparative biology and taxonomic classification.</title>
        <authorList>
            <person name="Goeker M."/>
        </authorList>
    </citation>
    <scope>NUCLEOTIDE SEQUENCE [LARGE SCALE GENOMIC DNA]</scope>
    <source>
        <strain evidence="3 4">DSM 28650</strain>
    </source>
</reference>
<protein>
    <submittedName>
        <fullName evidence="3">Glycosyltransferase involved in cell wall biosynthesis</fullName>
    </submittedName>
</protein>
<dbReference type="InterPro" id="IPR019734">
    <property type="entry name" value="TPR_rpt"/>
</dbReference>
<dbReference type="Gene3D" id="3.90.550.10">
    <property type="entry name" value="Spore Coat Polysaccharide Biosynthesis Protein SpsA, Chain A"/>
    <property type="match status" value="1"/>
</dbReference>
<keyword evidence="1" id="KW-0802">TPR repeat</keyword>
<dbReference type="InterPro" id="IPR001173">
    <property type="entry name" value="Glyco_trans_2-like"/>
</dbReference>
<evidence type="ECO:0000259" key="2">
    <source>
        <dbReference type="Pfam" id="PF00535"/>
    </source>
</evidence>
<gene>
    <name evidence="3" type="ORF">J2Z44_003865</name>
</gene>
<dbReference type="InterPro" id="IPR029044">
    <property type="entry name" value="Nucleotide-diphossugar_trans"/>
</dbReference>
<dbReference type="PROSITE" id="PS50005">
    <property type="entry name" value="TPR"/>
    <property type="match status" value="1"/>
</dbReference>
<organism evidence="3 4">
    <name type="scientific">Clostridium punense</name>
    <dbReference type="NCBI Taxonomy" id="1054297"/>
    <lineage>
        <taxon>Bacteria</taxon>
        <taxon>Bacillati</taxon>
        <taxon>Bacillota</taxon>
        <taxon>Clostridia</taxon>
        <taxon>Eubacteriales</taxon>
        <taxon>Clostridiaceae</taxon>
        <taxon>Clostridium</taxon>
    </lineage>
</organism>
<name>A0ABS4K9I7_9CLOT</name>
<evidence type="ECO:0000256" key="1">
    <source>
        <dbReference type="PROSITE-ProRule" id="PRU00339"/>
    </source>
</evidence>
<dbReference type="Pfam" id="PF00535">
    <property type="entry name" value="Glycos_transf_2"/>
    <property type="match status" value="1"/>
</dbReference>
<dbReference type="CDD" id="cd02511">
    <property type="entry name" value="Beta4Glucosyltransferase"/>
    <property type="match status" value="1"/>
</dbReference>
<sequence length="595" mass="69290">MNNEVSLCMIVKNEEKALPQCLNSINKLVNEIIIIDTGSEDKTVEIAKSFGAKVYFFQWNDNFSEARNESLKYATKDWILILDVDDELFEEDQINFKRLINSNLDKNLIYFFETHSYYGTTKDENSVTINLNPRFFKNNEGTHYEGKIHNQLIYSKEKDSLIINSIKVHHSGYLNDNIKIKNKRQRNISMLMDQIKDDPENYFAYFNLGNEFAALSDEKSALNYYYKSFEGFDNLNGYSFLLILKIVIINYNLKNYEDAFKYIDIGLNYYPNFTDLYFMKALIFKDINMPTLQIKALETCIDMGEPPSTLKCFPGVGTFKAYFELGNVYLNLNDYDMSLSYYLKSLNSKTNFINPLYGIARILKLKKLLVDNFKKNIEVLVTSYPSPKLILIDLFYNEGYYQVALDYILEYEKEYELTEKLLLLKAKALIISKDFASVITLDSNNKKFSSNVHLKFYKIISLILMDALEAAKNLINTLELESLDNISVKVFNVYLQFINLLTETSVMQISEIENESDYMSIIIEILDILLFTDELDKLKIAVNLLNLINNKFALLELGKLYYKHGYMEVAKNELLRSIKEFGIYDTESLDILKLI</sequence>